<dbReference type="AlphaFoldDB" id="A0A542DZQ4"/>
<dbReference type="Proteomes" id="UP000317893">
    <property type="component" value="Unassembled WGS sequence"/>
</dbReference>
<sequence>MVQTDAVTRLDDPRMLRALAHPVRARILDELTAQGSLRAADVAAELDIPANQASFHLRQLAKYGLVEEDAGAARDRRDRVWRATSPEGYDVDMQDLESAPGGRAASRVYRSHTAARAHALVDAAHGGDRTPGIHRSISQVALRLDREEARQLTTELNEVVDRWAARTRGRDAHRQTYSAYLMVQPYPDGLESED</sequence>
<keyword evidence="3" id="KW-0804">Transcription</keyword>
<dbReference type="EMBL" id="VFMN01000001">
    <property type="protein sequence ID" value="TQJ08567.1"/>
    <property type="molecule type" value="Genomic_DNA"/>
</dbReference>
<reference evidence="5 6" key="1">
    <citation type="submission" date="2019-06" db="EMBL/GenBank/DDBJ databases">
        <title>Sequencing the genomes of 1000 actinobacteria strains.</title>
        <authorList>
            <person name="Klenk H.-P."/>
        </authorList>
    </citation>
    <scope>NUCLEOTIDE SEQUENCE [LARGE SCALE GENOMIC DNA]</scope>
    <source>
        <strain evidence="5 6">DSM 18607</strain>
    </source>
</reference>
<comment type="caution">
    <text evidence="5">The sequence shown here is derived from an EMBL/GenBank/DDBJ whole genome shotgun (WGS) entry which is preliminary data.</text>
</comment>
<dbReference type="InterPro" id="IPR036390">
    <property type="entry name" value="WH_DNA-bd_sf"/>
</dbReference>
<proteinExistence type="predicted"/>
<evidence type="ECO:0000259" key="4">
    <source>
        <dbReference type="SMART" id="SM00418"/>
    </source>
</evidence>
<keyword evidence="2" id="KW-0238">DNA-binding</keyword>
<keyword evidence="1" id="KW-0805">Transcription regulation</keyword>
<dbReference type="PANTHER" id="PTHR43132">
    <property type="entry name" value="ARSENICAL RESISTANCE OPERON REPRESSOR ARSR-RELATED"/>
    <property type="match status" value="1"/>
</dbReference>
<evidence type="ECO:0000256" key="2">
    <source>
        <dbReference type="ARBA" id="ARBA00023125"/>
    </source>
</evidence>
<organism evidence="5 6">
    <name type="scientific">Lapillicoccus jejuensis</name>
    <dbReference type="NCBI Taxonomy" id="402171"/>
    <lineage>
        <taxon>Bacteria</taxon>
        <taxon>Bacillati</taxon>
        <taxon>Actinomycetota</taxon>
        <taxon>Actinomycetes</taxon>
        <taxon>Micrococcales</taxon>
        <taxon>Intrasporangiaceae</taxon>
        <taxon>Lapillicoccus</taxon>
    </lineage>
</organism>
<dbReference type="SUPFAM" id="SSF46785">
    <property type="entry name" value="Winged helix' DNA-binding domain"/>
    <property type="match status" value="1"/>
</dbReference>
<dbReference type="InterPro" id="IPR051011">
    <property type="entry name" value="Metal_resp_trans_reg"/>
</dbReference>
<feature type="domain" description="HTH arsR-type" evidence="4">
    <location>
        <begin position="14"/>
        <end position="125"/>
    </location>
</feature>
<dbReference type="InterPro" id="IPR036388">
    <property type="entry name" value="WH-like_DNA-bd_sf"/>
</dbReference>
<accession>A0A542DZQ4</accession>
<evidence type="ECO:0000313" key="6">
    <source>
        <dbReference type="Proteomes" id="UP000317893"/>
    </source>
</evidence>
<dbReference type="CDD" id="cd00090">
    <property type="entry name" value="HTH_ARSR"/>
    <property type="match status" value="1"/>
</dbReference>
<evidence type="ECO:0000313" key="5">
    <source>
        <dbReference type="EMBL" id="TQJ08567.1"/>
    </source>
</evidence>
<dbReference type="Gene3D" id="1.10.10.10">
    <property type="entry name" value="Winged helix-like DNA-binding domain superfamily/Winged helix DNA-binding domain"/>
    <property type="match status" value="1"/>
</dbReference>
<dbReference type="SMART" id="SM00418">
    <property type="entry name" value="HTH_ARSR"/>
    <property type="match status" value="1"/>
</dbReference>
<dbReference type="GO" id="GO:0003677">
    <property type="term" value="F:DNA binding"/>
    <property type="evidence" value="ECO:0007669"/>
    <property type="project" value="UniProtKB-KW"/>
</dbReference>
<dbReference type="InterPro" id="IPR011991">
    <property type="entry name" value="ArsR-like_HTH"/>
</dbReference>
<dbReference type="PANTHER" id="PTHR43132:SF2">
    <property type="entry name" value="ARSENICAL RESISTANCE OPERON REPRESSOR ARSR-RELATED"/>
    <property type="match status" value="1"/>
</dbReference>
<dbReference type="InterPro" id="IPR001845">
    <property type="entry name" value="HTH_ArsR_DNA-bd_dom"/>
</dbReference>
<gene>
    <name evidence="5" type="ORF">FB458_1657</name>
</gene>
<keyword evidence="6" id="KW-1185">Reference proteome</keyword>
<evidence type="ECO:0000256" key="3">
    <source>
        <dbReference type="ARBA" id="ARBA00023163"/>
    </source>
</evidence>
<dbReference type="Pfam" id="PF12840">
    <property type="entry name" value="HTH_20"/>
    <property type="match status" value="1"/>
</dbReference>
<evidence type="ECO:0000256" key="1">
    <source>
        <dbReference type="ARBA" id="ARBA00023015"/>
    </source>
</evidence>
<dbReference type="GO" id="GO:0003700">
    <property type="term" value="F:DNA-binding transcription factor activity"/>
    <property type="evidence" value="ECO:0007669"/>
    <property type="project" value="InterPro"/>
</dbReference>
<protein>
    <submittedName>
        <fullName evidence="5">ArsR family transcriptional regulator</fullName>
    </submittedName>
</protein>
<name>A0A542DZQ4_9MICO</name>